<protein>
    <submittedName>
        <fullName evidence="6">AraC family transcriptional regulator</fullName>
    </submittedName>
</protein>
<evidence type="ECO:0000256" key="3">
    <source>
        <dbReference type="ARBA" id="ARBA00023159"/>
    </source>
</evidence>
<accession>A0A4Q5MZ36</accession>
<dbReference type="AlphaFoldDB" id="A0A4Q5MZ36"/>
<dbReference type="PRINTS" id="PR00032">
    <property type="entry name" value="HTHARAC"/>
</dbReference>
<keyword evidence="3" id="KW-0010">Activator</keyword>
<dbReference type="GO" id="GO:0003700">
    <property type="term" value="F:DNA-binding transcription factor activity"/>
    <property type="evidence" value="ECO:0007669"/>
    <property type="project" value="InterPro"/>
</dbReference>
<dbReference type="InterPro" id="IPR009057">
    <property type="entry name" value="Homeodomain-like_sf"/>
</dbReference>
<dbReference type="OrthoDB" id="3186094at2"/>
<dbReference type="InterPro" id="IPR003313">
    <property type="entry name" value="AraC-bd"/>
</dbReference>
<dbReference type="PROSITE" id="PS01124">
    <property type="entry name" value="HTH_ARAC_FAMILY_2"/>
    <property type="match status" value="1"/>
</dbReference>
<dbReference type="EMBL" id="SDWW01000024">
    <property type="protein sequence ID" value="RYV50946.1"/>
    <property type="molecule type" value="Genomic_DNA"/>
</dbReference>
<dbReference type="InterPro" id="IPR018060">
    <property type="entry name" value="HTH_AraC"/>
</dbReference>
<dbReference type="PANTHER" id="PTHR46796:SF7">
    <property type="entry name" value="ARAC FAMILY TRANSCRIPTIONAL REGULATOR"/>
    <property type="match status" value="1"/>
</dbReference>
<dbReference type="SMART" id="SM00342">
    <property type="entry name" value="HTH_ARAC"/>
    <property type="match status" value="1"/>
</dbReference>
<dbReference type="CDD" id="cd06986">
    <property type="entry name" value="cupin_MmsR-like_N"/>
    <property type="match status" value="1"/>
</dbReference>
<keyword evidence="2" id="KW-0238">DNA-binding</keyword>
<dbReference type="PROSITE" id="PS00041">
    <property type="entry name" value="HTH_ARAC_FAMILY_1"/>
    <property type="match status" value="1"/>
</dbReference>
<dbReference type="Pfam" id="PF02311">
    <property type="entry name" value="AraC_binding"/>
    <property type="match status" value="1"/>
</dbReference>
<evidence type="ECO:0000256" key="2">
    <source>
        <dbReference type="ARBA" id="ARBA00023125"/>
    </source>
</evidence>
<dbReference type="InterPro" id="IPR050204">
    <property type="entry name" value="AraC_XylS_family_regulators"/>
</dbReference>
<dbReference type="SUPFAM" id="SSF46689">
    <property type="entry name" value="Homeodomain-like"/>
    <property type="match status" value="2"/>
</dbReference>
<evidence type="ECO:0000313" key="6">
    <source>
        <dbReference type="EMBL" id="RYV50946.1"/>
    </source>
</evidence>
<keyword evidence="4" id="KW-0804">Transcription</keyword>
<keyword evidence="1" id="KW-0805">Transcription regulation</keyword>
<feature type="domain" description="HTH araC/xylS-type" evidence="5">
    <location>
        <begin position="177"/>
        <end position="275"/>
    </location>
</feature>
<evidence type="ECO:0000313" key="7">
    <source>
        <dbReference type="Proteomes" id="UP000293764"/>
    </source>
</evidence>
<reference evidence="6 7" key="1">
    <citation type="submission" date="2019-01" db="EMBL/GenBank/DDBJ databases">
        <title>Novel species of Cellulomonas.</title>
        <authorList>
            <person name="Liu Q."/>
            <person name="Xin Y.-H."/>
        </authorList>
    </citation>
    <scope>NUCLEOTIDE SEQUENCE [LARGE SCALE GENOMIC DNA]</scope>
    <source>
        <strain evidence="6 7">HLT2-17</strain>
    </source>
</reference>
<dbReference type="Gene3D" id="1.10.10.60">
    <property type="entry name" value="Homeodomain-like"/>
    <property type="match status" value="2"/>
</dbReference>
<proteinExistence type="predicted"/>
<keyword evidence="7" id="KW-1185">Reference proteome</keyword>
<comment type="caution">
    <text evidence="6">The sequence shown here is derived from an EMBL/GenBank/DDBJ whole genome shotgun (WGS) entry which is preliminary data.</text>
</comment>
<evidence type="ECO:0000259" key="5">
    <source>
        <dbReference type="PROSITE" id="PS01124"/>
    </source>
</evidence>
<sequence length="278" mass="30144">MRVLPRPLVTQALRAPTTGQILVTDVGYYPRASSHGRSRPKGAAQNIVIVCAAGRGTCVVPSGSHAVRAGQAVIIPAGLAHLYEADSDDPWTIWWMHVVGRGVAELFATIGANADQPVLGLGDPPRVIALIDTIINRMERDETMSSLLAASGAAWHALTLLAADRRAVGRERVDPVQVTIEHLRANISTRLSVAELAGMAGLSGSHYAALFRRATGYGTLEYQTRLRMGLARELLDTTDRTITSIARQVGYDDPLYFSRQFRRIHGSSPSEYRSHDKG</sequence>
<dbReference type="Gene3D" id="2.60.120.10">
    <property type="entry name" value="Jelly Rolls"/>
    <property type="match status" value="1"/>
</dbReference>
<dbReference type="PANTHER" id="PTHR46796">
    <property type="entry name" value="HTH-TYPE TRANSCRIPTIONAL ACTIVATOR RHAS-RELATED"/>
    <property type="match status" value="1"/>
</dbReference>
<dbReference type="InterPro" id="IPR037923">
    <property type="entry name" value="HTH-like"/>
</dbReference>
<dbReference type="Proteomes" id="UP000293764">
    <property type="component" value="Unassembled WGS sequence"/>
</dbReference>
<name>A0A4Q5MZ36_9MICO</name>
<gene>
    <name evidence="6" type="ORF">EUA98_10930</name>
</gene>
<dbReference type="InterPro" id="IPR020449">
    <property type="entry name" value="Tscrpt_reg_AraC-type_HTH"/>
</dbReference>
<dbReference type="InterPro" id="IPR018062">
    <property type="entry name" value="HTH_AraC-typ_CS"/>
</dbReference>
<evidence type="ECO:0000256" key="1">
    <source>
        <dbReference type="ARBA" id="ARBA00023015"/>
    </source>
</evidence>
<evidence type="ECO:0000256" key="4">
    <source>
        <dbReference type="ARBA" id="ARBA00023163"/>
    </source>
</evidence>
<dbReference type="SUPFAM" id="SSF51215">
    <property type="entry name" value="Regulatory protein AraC"/>
    <property type="match status" value="1"/>
</dbReference>
<organism evidence="6 7">
    <name type="scientific">Pengzhenrongella frigida</name>
    <dbReference type="NCBI Taxonomy" id="1259133"/>
    <lineage>
        <taxon>Bacteria</taxon>
        <taxon>Bacillati</taxon>
        <taxon>Actinomycetota</taxon>
        <taxon>Actinomycetes</taxon>
        <taxon>Micrococcales</taxon>
        <taxon>Pengzhenrongella</taxon>
    </lineage>
</organism>
<dbReference type="InterPro" id="IPR014710">
    <property type="entry name" value="RmlC-like_jellyroll"/>
</dbReference>
<dbReference type="Pfam" id="PF12833">
    <property type="entry name" value="HTH_18"/>
    <property type="match status" value="1"/>
</dbReference>
<dbReference type="GO" id="GO:0043565">
    <property type="term" value="F:sequence-specific DNA binding"/>
    <property type="evidence" value="ECO:0007669"/>
    <property type="project" value="InterPro"/>
</dbReference>